<accession>A0AAW4BJI0</accession>
<sequence length="64" mass="7433">MNNKMSKINVIVNHLKEKIQAENKELCKQNLHSEQKAFDPNEAILSLVFCTDEEINKAFDMVVR</sequence>
<reference evidence="2 3" key="1">
    <citation type="journal article" date="2021" name="PeerJ">
        <title>Analysis of 44 Vibrio anguillarum genomes reveals high genetic diversity.</title>
        <authorList>
            <person name="Hansen M.J."/>
            <person name="Dalsgaard I."/>
        </authorList>
    </citation>
    <scope>NUCLEOTIDE SEQUENCE</scope>
    <source>
        <strain evidence="1 3">040915-1/1B</strain>
        <strain evidence="2">850617-1/1</strain>
    </source>
</reference>
<evidence type="ECO:0000313" key="1">
    <source>
        <dbReference type="EMBL" id="MBF4374977.1"/>
    </source>
</evidence>
<dbReference type="Proteomes" id="UP000726136">
    <property type="component" value="Unassembled WGS sequence"/>
</dbReference>
<protein>
    <submittedName>
        <fullName evidence="2">Uncharacterized protein</fullName>
    </submittedName>
</protein>
<keyword evidence="3" id="KW-1185">Reference proteome</keyword>
<dbReference type="RefSeq" id="WP_194664100.1">
    <property type="nucleotide sequence ID" value="NZ_RDPI01000033.1"/>
</dbReference>
<dbReference type="Proteomes" id="UP000786185">
    <property type="component" value="Unassembled WGS sequence"/>
</dbReference>
<evidence type="ECO:0000313" key="2">
    <source>
        <dbReference type="EMBL" id="MBF4437226.1"/>
    </source>
</evidence>
<proteinExistence type="predicted"/>
<name>A0AAW4BJI0_VIBAN</name>
<dbReference type="AlphaFoldDB" id="A0AAW4BJI0"/>
<gene>
    <name evidence="1" type="ORF">EAY46_18075</name>
    <name evidence="2" type="ORF">ERJ77_22625</name>
</gene>
<comment type="caution">
    <text evidence="2">The sequence shown here is derived from an EMBL/GenBank/DDBJ whole genome shotgun (WGS) entry which is preliminary data.</text>
</comment>
<evidence type="ECO:0000313" key="3">
    <source>
        <dbReference type="Proteomes" id="UP000726136"/>
    </source>
</evidence>
<dbReference type="EMBL" id="RDPI01000033">
    <property type="protein sequence ID" value="MBF4374977.1"/>
    <property type="molecule type" value="Genomic_DNA"/>
</dbReference>
<dbReference type="EMBL" id="SCLC01000751">
    <property type="protein sequence ID" value="MBF4437226.1"/>
    <property type="molecule type" value="Genomic_DNA"/>
</dbReference>
<evidence type="ECO:0000313" key="4">
    <source>
        <dbReference type="Proteomes" id="UP000786185"/>
    </source>
</evidence>
<organism evidence="2 4">
    <name type="scientific">Vibrio anguillarum</name>
    <name type="common">Listonella anguillarum</name>
    <dbReference type="NCBI Taxonomy" id="55601"/>
    <lineage>
        <taxon>Bacteria</taxon>
        <taxon>Pseudomonadati</taxon>
        <taxon>Pseudomonadota</taxon>
        <taxon>Gammaproteobacteria</taxon>
        <taxon>Vibrionales</taxon>
        <taxon>Vibrionaceae</taxon>
        <taxon>Vibrio</taxon>
    </lineage>
</organism>